<sequence length="448" mass="50631">MLDPVEIFPLEVTDLILDELVAQSHTGRVLATAHADNPPFPRAREPETIKFRVVSPAWRAAIDAHIPTWGTCDAISRPEKLRSTMKTIQQAQANGKASTVHTLYIDTRKHLASDVDHILRACQGSLMHLYMRSDTLSELSSDLVLPKLETLYAATSVPVKLHWDSFPTLENLFMTLCPVIIRHFWVSHPVTSPIVMPPPLVEVSLRDVSSRNILAILSACPSIERLLVHCVRELDSVHAALAFARQNFIICPSLLFFHTDNAQLFAYFIAPRLRILHLDSLLEPEHTVFSYFLSRSSNLGTLATSSIPPRIVPSLNELRLVGTLNRIDRILQRMQGIQGKTIKTSFSGLEKISLVVTHPDGAFRHIWESLVWLFVRCGYQKPIYIHVPGYRVQRYRLAEDGQIDILRDHGLPDVYLNGKPVRNMPGEPCLVIDMAMRLESEQVQDYVL</sequence>
<dbReference type="EMBL" id="NHTK01001304">
    <property type="protein sequence ID" value="PPR00597.1"/>
    <property type="molecule type" value="Genomic_DNA"/>
</dbReference>
<name>A0A409YC57_9AGAR</name>
<proteinExistence type="predicted"/>
<gene>
    <name evidence="1" type="ORF">CVT24_005448</name>
</gene>
<evidence type="ECO:0000313" key="1">
    <source>
        <dbReference type="EMBL" id="PPR00597.1"/>
    </source>
</evidence>
<reference evidence="1 2" key="1">
    <citation type="journal article" date="2018" name="Evol. Lett.">
        <title>Horizontal gene cluster transfer increased hallucinogenic mushroom diversity.</title>
        <authorList>
            <person name="Reynolds H.T."/>
            <person name="Vijayakumar V."/>
            <person name="Gluck-Thaler E."/>
            <person name="Korotkin H.B."/>
            <person name="Matheny P.B."/>
            <person name="Slot J.C."/>
        </authorList>
    </citation>
    <scope>NUCLEOTIDE SEQUENCE [LARGE SCALE GENOMIC DNA]</scope>
    <source>
        <strain evidence="1 2">2629</strain>
    </source>
</reference>
<accession>A0A409YC57</accession>
<evidence type="ECO:0000313" key="2">
    <source>
        <dbReference type="Proteomes" id="UP000284842"/>
    </source>
</evidence>
<organism evidence="1 2">
    <name type="scientific">Panaeolus cyanescens</name>
    <dbReference type="NCBI Taxonomy" id="181874"/>
    <lineage>
        <taxon>Eukaryota</taxon>
        <taxon>Fungi</taxon>
        <taxon>Dikarya</taxon>
        <taxon>Basidiomycota</taxon>
        <taxon>Agaricomycotina</taxon>
        <taxon>Agaricomycetes</taxon>
        <taxon>Agaricomycetidae</taxon>
        <taxon>Agaricales</taxon>
        <taxon>Agaricineae</taxon>
        <taxon>Galeropsidaceae</taxon>
        <taxon>Panaeolus</taxon>
    </lineage>
</organism>
<comment type="caution">
    <text evidence="1">The sequence shown here is derived from an EMBL/GenBank/DDBJ whole genome shotgun (WGS) entry which is preliminary data.</text>
</comment>
<dbReference type="InParanoid" id="A0A409YC57"/>
<protein>
    <submittedName>
        <fullName evidence="1">Uncharacterized protein</fullName>
    </submittedName>
</protein>
<dbReference type="AlphaFoldDB" id="A0A409YC57"/>
<dbReference type="Proteomes" id="UP000284842">
    <property type="component" value="Unassembled WGS sequence"/>
</dbReference>
<keyword evidence="2" id="KW-1185">Reference proteome</keyword>